<dbReference type="EMBL" id="VVZB01000008">
    <property type="protein sequence ID" value="KAA5381508.1"/>
    <property type="molecule type" value="Genomic_DNA"/>
</dbReference>
<comment type="caution">
    <text evidence="3">The sequence shown here is derived from an EMBL/GenBank/DDBJ whole genome shotgun (WGS) entry which is preliminary data.</text>
</comment>
<dbReference type="InterPro" id="IPR014914">
    <property type="entry name" value="RES_dom"/>
</dbReference>
<evidence type="ECO:0000313" key="3">
    <source>
        <dbReference type="EMBL" id="KAA5381508.1"/>
    </source>
</evidence>
<dbReference type="InterPro" id="IPR041206">
    <property type="entry name" value="HEPN/RES_NTD1"/>
</dbReference>
<feature type="domain" description="HEPN/RES N-terminal" evidence="2">
    <location>
        <begin position="42"/>
        <end position="184"/>
    </location>
</feature>
<dbReference type="Pfam" id="PF08808">
    <property type="entry name" value="RES"/>
    <property type="match status" value="1"/>
</dbReference>
<sequence>MGRVKAMMMEQEDGLMHSFEEDKNVCASHFKDSYLQTYINSSGHSGKCSYCGKKHKKVLSMKVFMDFIESKLVQRLCPLDEANLPLASSYYDEEDEEIPGFSRAGCYVIPNSAERYESIQELMYEYDLYTSDDSLNEDIASCFNYDELTRNDVFEEELDEELSYAWDNFVKMVKYQKRYTFFQDPFFIRQEEWKDDILTEINQLCSNILITELPLGTTIFRGRPNDNPQKPKTSFKDLTAPPVEFAKENRMSATGISMFYGALDSATPVKEIRNYDSGAVIDLGEFVLKKELVVVDLFKIPENLSFWMPQYFREYKFLKKFHSEITKPITKNPGIEYVPTQIFTEYIRFMNNKQIDGIIYKSSLTGKKNIVLFYDNTTTANILDLKNVTIV</sequence>
<dbReference type="AlphaFoldDB" id="A0A5M5ZRX2"/>
<proteinExistence type="predicted"/>
<dbReference type="Pfam" id="PF18870">
    <property type="entry name" value="HEPN_RES_NTD1"/>
    <property type="match status" value="1"/>
</dbReference>
<evidence type="ECO:0000313" key="4">
    <source>
        <dbReference type="Proteomes" id="UP000347681"/>
    </source>
</evidence>
<feature type="domain" description="RES" evidence="1">
    <location>
        <begin position="242"/>
        <end position="374"/>
    </location>
</feature>
<dbReference type="RefSeq" id="WP_149941059.1">
    <property type="nucleotide sequence ID" value="NZ_VVZB01000008.1"/>
</dbReference>
<reference evidence="3 4" key="1">
    <citation type="journal article" date="2019" name="Nat. Med.">
        <title>A library of human gut bacterial isolates paired with longitudinal multiomics data enables mechanistic microbiome research.</title>
        <authorList>
            <person name="Poyet M."/>
            <person name="Groussin M."/>
            <person name="Gibbons S.M."/>
            <person name="Avila-Pacheco J."/>
            <person name="Jiang X."/>
            <person name="Kearney S.M."/>
            <person name="Perrotta A.R."/>
            <person name="Berdy B."/>
            <person name="Zhao S."/>
            <person name="Lieberman T.D."/>
            <person name="Swanson P.K."/>
            <person name="Smith M."/>
            <person name="Roesemann S."/>
            <person name="Alexander J.E."/>
            <person name="Rich S.A."/>
            <person name="Livny J."/>
            <person name="Vlamakis H."/>
            <person name="Clish C."/>
            <person name="Bullock K."/>
            <person name="Deik A."/>
            <person name="Scott J."/>
            <person name="Pierce K.A."/>
            <person name="Xavier R.J."/>
            <person name="Alm E.J."/>
        </authorList>
    </citation>
    <scope>NUCLEOTIDE SEQUENCE [LARGE SCALE GENOMIC DNA]</scope>
    <source>
        <strain evidence="3 4">BIOML-A5</strain>
    </source>
</reference>
<name>A0A5M5ZRX2_9BACT</name>
<dbReference type="Proteomes" id="UP000347681">
    <property type="component" value="Unassembled WGS sequence"/>
</dbReference>
<organism evidence="3 4">
    <name type="scientific">Phocaeicola dorei</name>
    <dbReference type="NCBI Taxonomy" id="357276"/>
    <lineage>
        <taxon>Bacteria</taxon>
        <taxon>Pseudomonadati</taxon>
        <taxon>Bacteroidota</taxon>
        <taxon>Bacteroidia</taxon>
        <taxon>Bacteroidales</taxon>
        <taxon>Bacteroidaceae</taxon>
        <taxon>Phocaeicola</taxon>
    </lineage>
</organism>
<accession>A0A5M5ZRX2</accession>
<protein>
    <submittedName>
        <fullName evidence="3">RES family NAD+ phosphorylase</fullName>
    </submittedName>
</protein>
<evidence type="ECO:0000259" key="1">
    <source>
        <dbReference type="Pfam" id="PF08808"/>
    </source>
</evidence>
<gene>
    <name evidence="3" type="ORF">F2Y61_14855</name>
</gene>
<evidence type="ECO:0000259" key="2">
    <source>
        <dbReference type="Pfam" id="PF18870"/>
    </source>
</evidence>